<dbReference type="RefSeq" id="WP_219538862.1">
    <property type="nucleotide sequence ID" value="NZ_JAHKRM010000051.1"/>
</dbReference>
<dbReference type="InterPro" id="IPR006016">
    <property type="entry name" value="UspA"/>
</dbReference>
<dbReference type="Pfam" id="PF00582">
    <property type="entry name" value="Usp"/>
    <property type="match status" value="1"/>
</dbReference>
<name>A0ABW4GFW4_9ACTN</name>
<evidence type="ECO:0000313" key="2">
    <source>
        <dbReference type="EMBL" id="MFD1541198.1"/>
    </source>
</evidence>
<evidence type="ECO:0000313" key="3">
    <source>
        <dbReference type="Proteomes" id="UP001597097"/>
    </source>
</evidence>
<dbReference type="EMBL" id="JBHUCM010000025">
    <property type="protein sequence ID" value="MFD1541198.1"/>
    <property type="molecule type" value="Genomic_DNA"/>
</dbReference>
<comment type="caution">
    <text evidence="2">The sequence shown here is derived from an EMBL/GenBank/DDBJ whole genome shotgun (WGS) entry which is preliminary data.</text>
</comment>
<protein>
    <submittedName>
        <fullName evidence="2">Universal stress protein</fullName>
    </submittedName>
</protein>
<proteinExistence type="predicted"/>
<sequence length="131" mass="13634">MTVIVGYLPNKLGRAALQQAIAEAVLRGVPLKILNVSRPGAYVDASTADAEELGRLVAELTPGGLVHEFEQVGEEDVAEAVLAAAEAAAASLIVIGLRRRSPVGKLIMGSSAQRILLEADCPVLAVKEPRA</sequence>
<keyword evidence="3" id="KW-1185">Reference proteome</keyword>
<dbReference type="Proteomes" id="UP001597097">
    <property type="component" value="Unassembled WGS sequence"/>
</dbReference>
<dbReference type="CDD" id="cd00293">
    <property type="entry name" value="USP-like"/>
    <property type="match status" value="1"/>
</dbReference>
<accession>A0ABW4GFW4</accession>
<evidence type="ECO:0000259" key="1">
    <source>
        <dbReference type="Pfam" id="PF00582"/>
    </source>
</evidence>
<organism evidence="2 3">
    <name type="scientific">Nonomuraea guangzhouensis</name>
    <dbReference type="NCBI Taxonomy" id="1291555"/>
    <lineage>
        <taxon>Bacteria</taxon>
        <taxon>Bacillati</taxon>
        <taxon>Actinomycetota</taxon>
        <taxon>Actinomycetes</taxon>
        <taxon>Streptosporangiales</taxon>
        <taxon>Streptosporangiaceae</taxon>
        <taxon>Nonomuraea</taxon>
    </lineage>
</organism>
<gene>
    <name evidence="2" type="ORF">ACFSJ0_29385</name>
</gene>
<reference evidence="3" key="1">
    <citation type="journal article" date="2019" name="Int. J. Syst. Evol. Microbiol.">
        <title>The Global Catalogue of Microorganisms (GCM) 10K type strain sequencing project: providing services to taxonomists for standard genome sequencing and annotation.</title>
        <authorList>
            <consortium name="The Broad Institute Genomics Platform"/>
            <consortium name="The Broad Institute Genome Sequencing Center for Infectious Disease"/>
            <person name="Wu L."/>
            <person name="Ma J."/>
        </authorList>
    </citation>
    <scope>NUCLEOTIDE SEQUENCE [LARGE SCALE GENOMIC DNA]</scope>
    <source>
        <strain evidence="3">CGMCC 1.15399</strain>
    </source>
</reference>
<feature type="domain" description="UspA" evidence="1">
    <location>
        <begin position="2"/>
        <end position="127"/>
    </location>
</feature>